<accession>A0A0L0DVD8</accession>
<proteinExistence type="predicted"/>
<evidence type="ECO:0000256" key="2">
    <source>
        <dbReference type="SAM" id="Phobius"/>
    </source>
</evidence>
<dbReference type="Proteomes" id="UP000054408">
    <property type="component" value="Unassembled WGS sequence"/>
</dbReference>
<keyword evidence="2" id="KW-1133">Transmembrane helix</keyword>
<dbReference type="InterPro" id="IPR011990">
    <property type="entry name" value="TPR-like_helical_dom_sf"/>
</dbReference>
<keyword evidence="6" id="KW-1185">Reference proteome</keyword>
<feature type="transmembrane region" description="Helical" evidence="2">
    <location>
        <begin position="343"/>
        <end position="366"/>
    </location>
</feature>
<feature type="region of interest" description="Disordered" evidence="1">
    <location>
        <begin position="1030"/>
        <end position="1050"/>
    </location>
</feature>
<feature type="region of interest" description="Disordered" evidence="1">
    <location>
        <begin position="1"/>
        <end position="21"/>
    </location>
</feature>
<feature type="transmembrane region" description="Helical" evidence="2">
    <location>
        <begin position="217"/>
        <end position="237"/>
    </location>
</feature>
<name>A0A0L0DVD8_THETB</name>
<evidence type="ECO:0000256" key="1">
    <source>
        <dbReference type="SAM" id="MobiDB-lite"/>
    </source>
</evidence>
<dbReference type="OrthoDB" id="2156462at2759"/>
<feature type="compositionally biased region" description="Polar residues" evidence="1">
    <location>
        <begin position="1667"/>
        <end position="1677"/>
    </location>
</feature>
<feature type="domain" description="PAS" evidence="3">
    <location>
        <begin position="625"/>
        <end position="716"/>
    </location>
</feature>
<feature type="transmembrane region" description="Helical" evidence="2">
    <location>
        <begin position="2049"/>
        <end position="2069"/>
    </location>
</feature>
<dbReference type="GeneID" id="25561846"/>
<feature type="compositionally biased region" description="Low complexity" evidence="1">
    <location>
        <begin position="1575"/>
        <end position="1585"/>
    </location>
</feature>
<dbReference type="InterPro" id="IPR000014">
    <property type="entry name" value="PAS"/>
</dbReference>
<dbReference type="RefSeq" id="XP_013761167.1">
    <property type="nucleotide sequence ID" value="XM_013905713.1"/>
</dbReference>
<feature type="transmembrane region" description="Helical" evidence="2">
    <location>
        <begin position="163"/>
        <end position="184"/>
    </location>
</feature>
<dbReference type="PANTHER" id="PTHR31600">
    <property type="entry name" value="TINY MACROCYSTS PROTEIN B-RELATED"/>
    <property type="match status" value="1"/>
</dbReference>
<organism evidence="5 6">
    <name type="scientific">Thecamonas trahens ATCC 50062</name>
    <dbReference type="NCBI Taxonomy" id="461836"/>
    <lineage>
        <taxon>Eukaryota</taxon>
        <taxon>Apusozoa</taxon>
        <taxon>Apusomonadida</taxon>
        <taxon>Apusomonadidae</taxon>
        <taxon>Thecamonas</taxon>
    </lineage>
</organism>
<feature type="transmembrane region" description="Helical" evidence="2">
    <location>
        <begin position="1787"/>
        <end position="1808"/>
    </location>
</feature>
<sequence>MSMLGRNYGGSRTSTGSLSDSSLDNSLLSELGDSDDDFLGLSTRTATERLLQTIETFAFGALFAIVSRTSSLRIVSILVLLIEFGQLAAFAFAPIFEWGPWADSSLQPVLSVLSLRVVFSSFHVFRVVNLVVYAVLLGASVDAAYVGLALRDHSRSKVWPLRLLRYAVGFAVTVLYIPIMSVLLTPLACDYEAEPPVLRDYSDVGCWEVEITAYRMVSGVLALVFLVGTAALSLVYFQDALGSGHLLARPHARVDCATHVVKTVLLFGFATGAGSPGVLGGLLVVTMISIFVLQVLFMALYNLKLQLARTGGFLALAWLGSMALATVSINGRPPDDGVARGSNTLFVVALALVPIVACAGGGISYLRLHRLWRRHAAVAVAPTARRSTGHRSRFILVTDVELVARMHMASGNIDAANSVFRAGFDQFPNSVFVVLCYVRFLASVGNTAMAHAYLDKSLALPAWIDLRFARYRKMREVEQAQLARGLTTGSMDLVSYVQFENMLRTAKSHHNSALRAVSTFWRTLLRSDRAFLEKSAKLIARIDESERTANNYYRQLVRKYPTAPGLLSAYATFLDEVSNKPALASRFLSKAKRVEAATRDDGGAGVEHLGQDADYTLVNGAVDALISLSETGSIISLNTHARKLLGYSSLASKGELVGQPFGSTLLTQPFASWQALLVSETSDEAKSMIVPIRHRAGTLMPVVLTIVRMGGNSGSAPFVMVLRELPRHDTRVVLYTRKSGRVVGVVGPVSTVLERSSNSLTNSEVLDLFDASGDEAELQFSPMAGWLSSLGTASRSNLSTRVETVTLGSQKRVPMVVSCSVVFGSGNDAMGMICLEPLAAHTLEIVLSPDGRILACASGSIATLLGVTETEVLGQGLESLFRLPESTNDRPAILDIVDATHSRAARISAEVGVRGVASHLEPVGVWIESDRLLQGLMSKAKEQLADGSSPLPLIPPPPLQSSVASRMGEAVALLQSLALRATHPSLCFLAAARSADDGSSHSLWLLPLAASEEELTTLAASVPVTPTIGTVPRPASLGPGSWGAGRNSSSSLMGDATASAGAITGNGVSGLSSPFDSVPQLGASTGDSSVGMRRSASGVIAGPRRRVSRRRSKLSTALTSERSLSLQRPGSKTTAAAAAGDTETMSLVSASDQRMVGASRARILARKRMAQSDSDVATALRGLRTRTSASISRLQKQLCLFTFAVACLCVAVFVASTILVAEAELKPPRAEWAALRLQAMSRTVSTLESLYLLEKGMLVHNYVLSMRARNISSVADDVDPFLIQFNQLILGAPEFIHQSPKDAARLLATARNALSSLRANQDQLADTSGLHDPGDRIDKLHSGEGQVALYHFVGVGELLANYPNPFNITSSAESYNLEEAIALFSNMANGYLEYLEGLLAVMSGAVPPNGGTTTVGGGVVGAPVVAPEDMVMFAIFNGRHTLRTILEVGLDLEQDAVAATMQQSIVVVCSLTGVLVALHLAVVCFVMYPAFRKLTDQRKHTVAVFLAIPKVTVSQLARGSRNALASDGGLSAESIEELGTTVETMDADGPESSIRRAASTNGVIELGKLRREGMSSSSSSSLSSPSEDESLSDELGSGLEKSSAAVRRSVTSPVLTGRESAESGSGNESVVLTDSLLEEQEEEEDGEPNRSLVEHGTPMRLVTATPTRAAQGTSVQETPARRRTPSRVLSPPQLHVSGVHGESMCEKSGCSEASISMLLSGSEEGPMVRFPSNSELVEEVSPPAPYLSPQPSAASLSGARTTGQRDEERIKQASQRVARDVVEKRQWLILFGMVGLAVVLAFSLVSLVELRYMANVASATAKGGLRMALNEDVRGLAIETMIEENPQLQLFATVVLPYHLLPWTDMSQARLPDSVHVRLTTTRLGAREMLLSALDLLRETQQYFALNADDTFKVPSQHWLNSAGTCLRYNTSLCRKPDDRLYLETSQGLSVLVYEYVALGRAVARAPASVISPLTQPLLDIENLFDREMLDGLGMSTHSFVTSVERNALWEHLPLVALVAQLVLFFLFLVGAIVPLVHALHAQNRRTMFMLGFIPHDVVTSVYSVASFFELDTV</sequence>
<dbReference type="Pfam" id="PF13426">
    <property type="entry name" value="PAS_9"/>
    <property type="match status" value="2"/>
</dbReference>
<feature type="domain" description="PAS" evidence="3">
    <location>
        <begin position="846"/>
        <end position="886"/>
    </location>
</feature>
<evidence type="ECO:0000259" key="3">
    <source>
        <dbReference type="Pfam" id="PF13426"/>
    </source>
</evidence>
<feature type="transmembrane region" description="Helical" evidence="2">
    <location>
        <begin position="130"/>
        <end position="151"/>
    </location>
</feature>
<feature type="region of interest" description="Disordered" evidence="1">
    <location>
        <begin position="1083"/>
        <end position="1141"/>
    </location>
</feature>
<dbReference type="InterPro" id="IPR035965">
    <property type="entry name" value="PAS-like_dom_sf"/>
</dbReference>
<feature type="transmembrane region" description="Helical" evidence="2">
    <location>
        <begin position="1198"/>
        <end position="1221"/>
    </location>
</feature>
<dbReference type="Pfam" id="PF25474">
    <property type="entry name" value="TPR_TmcB"/>
    <property type="match status" value="1"/>
</dbReference>
<gene>
    <name evidence="5" type="ORF">AMSG_02143</name>
</gene>
<dbReference type="InterPro" id="IPR057352">
    <property type="entry name" value="TPR_TmcB/C"/>
</dbReference>
<dbReference type="Gene3D" id="1.25.40.10">
    <property type="entry name" value="Tetratricopeptide repeat domain"/>
    <property type="match status" value="1"/>
</dbReference>
<dbReference type="Gene3D" id="3.30.450.20">
    <property type="entry name" value="PAS domain"/>
    <property type="match status" value="1"/>
</dbReference>
<feature type="compositionally biased region" description="Polar residues" evidence="1">
    <location>
        <begin position="1749"/>
        <end position="1762"/>
    </location>
</feature>
<feature type="region of interest" description="Disordered" evidence="1">
    <location>
        <begin position="1739"/>
        <end position="1770"/>
    </location>
</feature>
<feature type="compositionally biased region" description="Low complexity" evidence="1">
    <location>
        <begin position="9"/>
        <end position="21"/>
    </location>
</feature>
<dbReference type="SUPFAM" id="SSF55785">
    <property type="entry name" value="PYP-like sensor domain (PAS domain)"/>
    <property type="match status" value="1"/>
</dbReference>
<keyword evidence="2" id="KW-0472">Membrane</keyword>
<feature type="region of interest" description="Disordered" evidence="1">
    <location>
        <begin position="1638"/>
        <end position="1657"/>
    </location>
</feature>
<feature type="compositionally biased region" description="Basic residues" evidence="1">
    <location>
        <begin position="1103"/>
        <end position="1113"/>
    </location>
</feature>
<dbReference type="STRING" id="461836.A0A0L0DVD8"/>
<feature type="transmembrane region" description="Helical" evidence="2">
    <location>
        <begin position="1465"/>
        <end position="1491"/>
    </location>
</feature>
<evidence type="ECO:0000313" key="6">
    <source>
        <dbReference type="Proteomes" id="UP000054408"/>
    </source>
</evidence>
<reference evidence="5 6" key="1">
    <citation type="submission" date="2010-05" db="EMBL/GenBank/DDBJ databases">
        <title>The Genome Sequence of Thecamonas trahens ATCC 50062.</title>
        <authorList>
            <consortium name="The Broad Institute Genome Sequencing Platform"/>
            <person name="Russ C."/>
            <person name="Cuomo C."/>
            <person name="Shea T."/>
            <person name="Young S.K."/>
            <person name="Zeng Q."/>
            <person name="Koehrsen M."/>
            <person name="Haas B."/>
            <person name="Borodovsky M."/>
            <person name="Guigo R."/>
            <person name="Alvarado L."/>
            <person name="Berlin A."/>
            <person name="Bochicchio J."/>
            <person name="Borenstein D."/>
            <person name="Chapman S."/>
            <person name="Chen Z."/>
            <person name="Freedman E."/>
            <person name="Gellesch M."/>
            <person name="Goldberg J."/>
            <person name="Griggs A."/>
            <person name="Gujja S."/>
            <person name="Heilman E."/>
            <person name="Heiman D."/>
            <person name="Hepburn T."/>
            <person name="Howarth C."/>
            <person name="Jen D."/>
            <person name="Larson L."/>
            <person name="Mehta T."/>
            <person name="Park D."/>
            <person name="Pearson M."/>
            <person name="Roberts A."/>
            <person name="Saif S."/>
            <person name="Shenoy N."/>
            <person name="Sisk P."/>
            <person name="Stolte C."/>
            <person name="Sykes S."/>
            <person name="Thomson T."/>
            <person name="Walk T."/>
            <person name="White J."/>
            <person name="Yandava C."/>
            <person name="Burger G."/>
            <person name="Gray M.W."/>
            <person name="Holland P.W.H."/>
            <person name="King N."/>
            <person name="Lang F.B.F."/>
            <person name="Roger A.J."/>
            <person name="Ruiz-Trillo I."/>
            <person name="Lander E."/>
            <person name="Nusbaum C."/>
        </authorList>
    </citation>
    <scope>NUCLEOTIDE SEQUENCE [LARGE SCALE GENOMIC DNA]</scope>
    <source>
        <strain evidence="5 6">ATCC 50062</strain>
    </source>
</reference>
<dbReference type="EMBL" id="GL349440">
    <property type="protein sequence ID" value="KNC56127.1"/>
    <property type="molecule type" value="Genomic_DNA"/>
</dbReference>
<feature type="compositionally biased region" description="Polar residues" evidence="1">
    <location>
        <begin position="1114"/>
        <end position="1132"/>
    </location>
</feature>
<feature type="transmembrane region" description="Helical" evidence="2">
    <location>
        <begin position="281"/>
        <end position="301"/>
    </location>
</feature>
<feature type="compositionally biased region" description="Low complexity" evidence="1">
    <location>
        <begin position="1593"/>
        <end position="1603"/>
    </location>
</feature>
<feature type="transmembrane region" description="Helical" evidence="2">
    <location>
        <begin position="257"/>
        <end position="275"/>
    </location>
</feature>
<dbReference type="CDD" id="cd00130">
    <property type="entry name" value="PAS"/>
    <property type="match status" value="1"/>
</dbReference>
<keyword evidence="2" id="KW-0812">Transmembrane</keyword>
<protein>
    <recommendedName>
        <fullName evidence="7">PAS domain-containing protein</fullName>
    </recommendedName>
</protein>
<feature type="transmembrane region" description="Helical" evidence="2">
    <location>
        <begin position="74"/>
        <end position="96"/>
    </location>
</feature>
<feature type="transmembrane region" description="Helical" evidence="2">
    <location>
        <begin position="313"/>
        <end position="331"/>
    </location>
</feature>
<evidence type="ECO:0000259" key="4">
    <source>
        <dbReference type="Pfam" id="PF25474"/>
    </source>
</evidence>
<feature type="region of interest" description="Disordered" evidence="1">
    <location>
        <begin position="1566"/>
        <end position="1630"/>
    </location>
</feature>
<dbReference type="eggNOG" id="ENOG502S3MF">
    <property type="taxonomic scope" value="Eukaryota"/>
</dbReference>
<feature type="transmembrane region" description="Helical" evidence="2">
    <location>
        <begin position="2015"/>
        <end position="2037"/>
    </location>
</feature>
<feature type="region of interest" description="Disordered" evidence="1">
    <location>
        <begin position="1667"/>
        <end position="1701"/>
    </location>
</feature>
<dbReference type="InterPro" id="IPR052994">
    <property type="entry name" value="Tiny_macrocysts_regulators"/>
</dbReference>
<evidence type="ECO:0000313" key="5">
    <source>
        <dbReference type="EMBL" id="KNC56127.1"/>
    </source>
</evidence>
<feature type="domain" description="TmcB/TmcC TPR repeats" evidence="4">
    <location>
        <begin position="484"/>
        <end position="599"/>
    </location>
</feature>
<dbReference type="PANTHER" id="PTHR31600:SF2">
    <property type="entry name" value="GAMETE ENRICHED GENE 10 PROTEIN-RELATED"/>
    <property type="match status" value="1"/>
</dbReference>
<evidence type="ECO:0008006" key="7">
    <source>
        <dbReference type="Google" id="ProtNLM"/>
    </source>
</evidence>